<name>X1KR07_9ZZZZ</name>
<organism evidence="1">
    <name type="scientific">marine sediment metagenome</name>
    <dbReference type="NCBI Taxonomy" id="412755"/>
    <lineage>
        <taxon>unclassified sequences</taxon>
        <taxon>metagenomes</taxon>
        <taxon>ecological metagenomes</taxon>
    </lineage>
</organism>
<protein>
    <submittedName>
        <fullName evidence="1">Uncharacterized protein</fullName>
    </submittedName>
</protein>
<accession>X1KR07</accession>
<dbReference type="EMBL" id="BARV01003621">
    <property type="protein sequence ID" value="GAI09502.1"/>
    <property type="molecule type" value="Genomic_DNA"/>
</dbReference>
<reference evidence="1" key="1">
    <citation type="journal article" date="2014" name="Front. Microbiol.">
        <title>High frequency of phylogenetically diverse reductive dehalogenase-homologous genes in deep subseafloor sedimentary metagenomes.</title>
        <authorList>
            <person name="Kawai M."/>
            <person name="Futagami T."/>
            <person name="Toyoda A."/>
            <person name="Takaki Y."/>
            <person name="Nishi S."/>
            <person name="Hori S."/>
            <person name="Arai W."/>
            <person name="Tsubouchi T."/>
            <person name="Morono Y."/>
            <person name="Uchiyama I."/>
            <person name="Ito T."/>
            <person name="Fujiyama A."/>
            <person name="Inagaki F."/>
            <person name="Takami H."/>
        </authorList>
    </citation>
    <scope>NUCLEOTIDE SEQUENCE</scope>
    <source>
        <strain evidence="1">Expedition CK06-06</strain>
    </source>
</reference>
<dbReference type="AlphaFoldDB" id="X1KR07"/>
<evidence type="ECO:0000313" key="1">
    <source>
        <dbReference type="EMBL" id="GAI09502.1"/>
    </source>
</evidence>
<proteinExistence type="predicted"/>
<comment type="caution">
    <text evidence="1">The sequence shown here is derived from an EMBL/GenBank/DDBJ whole genome shotgun (WGS) entry which is preliminary data.</text>
</comment>
<gene>
    <name evidence="1" type="ORF">S06H3_08545</name>
</gene>
<sequence>MSHHELKEVIIMSSVLIWGWYPTDKIWVPIQVDANGKLVVTAG</sequence>